<gene>
    <name evidence="1" type="ORF">BIW11_02533</name>
</gene>
<organism evidence="1 2">
    <name type="scientific">Tropilaelaps mercedesae</name>
    <dbReference type="NCBI Taxonomy" id="418985"/>
    <lineage>
        <taxon>Eukaryota</taxon>
        <taxon>Metazoa</taxon>
        <taxon>Ecdysozoa</taxon>
        <taxon>Arthropoda</taxon>
        <taxon>Chelicerata</taxon>
        <taxon>Arachnida</taxon>
        <taxon>Acari</taxon>
        <taxon>Parasitiformes</taxon>
        <taxon>Mesostigmata</taxon>
        <taxon>Gamasina</taxon>
        <taxon>Dermanyssoidea</taxon>
        <taxon>Laelapidae</taxon>
        <taxon>Tropilaelaps</taxon>
    </lineage>
</organism>
<sequence length="114" mass="12414">MGVARLHWRPGLPVSRIQLSVASAGSTRKPHASSGGYSQWRRVATKLGVNITLAVWLEIRPRGVSELIRLAEDAVDETGVPLSPPLKQGNVFCHHHLNSQTHPSYVSPHVSCGH</sequence>
<reference evidence="1 2" key="1">
    <citation type="journal article" date="2017" name="Gigascience">
        <title>Draft genome of the honey bee ectoparasitic mite, Tropilaelaps mercedesae, is shaped by the parasitic life history.</title>
        <authorList>
            <person name="Dong X."/>
            <person name="Armstrong S.D."/>
            <person name="Xia D."/>
            <person name="Makepeace B.L."/>
            <person name="Darby A.C."/>
            <person name="Kadowaki T."/>
        </authorList>
    </citation>
    <scope>NUCLEOTIDE SEQUENCE [LARGE SCALE GENOMIC DNA]</scope>
    <source>
        <strain evidence="1">Wuxi-XJTLU</strain>
    </source>
</reference>
<proteinExistence type="predicted"/>
<accession>A0A1V9Y1Y0</accession>
<name>A0A1V9Y1Y0_9ACAR</name>
<dbReference type="Proteomes" id="UP000192247">
    <property type="component" value="Unassembled WGS sequence"/>
</dbReference>
<protein>
    <submittedName>
        <fullName evidence="1">Uncharacterized protein</fullName>
    </submittedName>
</protein>
<dbReference type="EMBL" id="MNPL01000891">
    <property type="protein sequence ID" value="OQR79608.1"/>
    <property type="molecule type" value="Genomic_DNA"/>
</dbReference>
<keyword evidence="2" id="KW-1185">Reference proteome</keyword>
<comment type="caution">
    <text evidence="1">The sequence shown here is derived from an EMBL/GenBank/DDBJ whole genome shotgun (WGS) entry which is preliminary data.</text>
</comment>
<evidence type="ECO:0000313" key="2">
    <source>
        <dbReference type="Proteomes" id="UP000192247"/>
    </source>
</evidence>
<evidence type="ECO:0000313" key="1">
    <source>
        <dbReference type="EMBL" id="OQR79608.1"/>
    </source>
</evidence>
<dbReference type="AlphaFoldDB" id="A0A1V9Y1Y0"/>
<dbReference type="InParanoid" id="A0A1V9Y1Y0"/>